<dbReference type="InterPro" id="IPR036329">
    <property type="entry name" value="Aro-AA_hydroxylase_C_sf"/>
</dbReference>
<dbReference type="GO" id="GO:0004510">
    <property type="term" value="F:tryptophan 5-monooxygenase activity"/>
    <property type="evidence" value="ECO:0007669"/>
    <property type="project" value="TreeGrafter"/>
</dbReference>
<dbReference type="InterPro" id="IPR001273">
    <property type="entry name" value="ArAA_hydroxylase"/>
</dbReference>
<organism evidence="11">
    <name type="scientific">Thelazia callipaeda</name>
    <name type="common">Oriental eyeworm</name>
    <name type="synonym">Parasitic nematode</name>
    <dbReference type="NCBI Taxonomy" id="103827"/>
    <lineage>
        <taxon>Eukaryota</taxon>
        <taxon>Metazoa</taxon>
        <taxon>Ecdysozoa</taxon>
        <taxon>Nematoda</taxon>
        <taxon>Chromadorea</taxon>
        <taxon>Rhabditida</taxon>
        <taxon>Spirurina</taxon>
        <taxon>Spiruromorpha</taxon>
        <taxon>Thelazioidea</taxon>
        <taxon>Thelaziidae</taxon>
        <taxon>Thelazia</taxon>
    </lineage>
</organism>
<dbReference type="SUPFAM" id="SSF56534">
    <property type="entry name" value="Aromatic aminoacid monoxygenases, catalytic and oligomerization domains"/>
    <property type="match status" value="1"/>
</dbReference>
<evidence type="ECO:0000313" key="11">
    <source>
        <dbReference type="WBParaSite" id="TCLT_0000082001-mRNA-1"/>
    </source>
</evidence>
<feature type="binding site" evidence="7">
    <location>
        <position position="199"/>
    </location>
    <ligand>
        <name>Fe cation</name>
        <dbReference type="ChEBI" id="CHEBI:24875"/>
    </ligand>
</feature>
<dbReference type="AlphaFoldDB" id="A0A0N5CL43"/>
<protein>
    <submittedName>
        <fullName evidence="11">BH4_AAA_HYDROXYL_2 domain-containing protein</fullName>
    </submittedName>
</protein>
<keyword evidence="4" id="KW-0560">Oxidoreductase</keyword>
<proteinExistence type="inferred from homology"/>
<dbReference type="STRING" id="103827.A0A0N5CL43"/>
<evidence type="ECO:0000313" key="9">
    <source>
        <dbReference type="EMBL" id="VDM95954.1"/>
    </source>
</evidence>
<dbReference type="PROSITE" id="PS00367">
    <property type="entry name" value="BH4_AAA_HYDROXYL_1"/>
    <property type="match status" value="1"/>
</dbReference>
<evidence type="ECO:0000256" key="4">
    <source>
        <dbReference type="ARBA" id="ARBA00023002"/>
    </source>
</evidence>
<name>A0A0N5CL43_THECL</name>
<dbReference type="GO" id="GO:0043005">
    <property type="term" value="C:neuron projection"/>
    <property type="evidence" value="ECO:0007669"/>
    <property type="project" value="TreeGrafter"/>
</dbReference>
<dbReference type="EMBL" id="UYYF01000073">
    <property type="protein sequence ID" value="VDM95954.1"/>
    <property type="molecule type" value="Genomic_DNA"/>
</dbReference>
<dbReference type="Proteomes" id="UP000276776">
    <property type="component" value="Unassembled WGS sequence"/>
</dbReference>
<reference evidence="11" key="1">
    <citation type="submission" date="2017-02" db="UniProtKB">
        <authorList>
            <consortium name="WormBaseParasite"/>
        </authorList>
    </citation>
    <scope>IDENTIFICATION</scope>
</reference>
<evidence type="ECO:0000259" key="8">
    <source>
        <dbReference type="PROSITE" id="PS51410"/>
    </source>
</evidence>
<sequence>MLKSFSDQSLFHFHYQQHFLLCTNFLGTLHQKLLADIKSGKWYPKHIAELDYICNNIIMYCPNDPTGLNADHASFKDKTYRKRREWFYQLANNYKQQTIYQDLKILHRELACEEFLNNFKMLESQCGYSMNQIPQLEDISSYLKTKTGFILRPCGGYLTPRNFLAALAFRVFCCTQYIRHGSDPHYTPEPDLCHELLGHMAMLINPEFAQLTQEIGIASLGSSEENCKALARLYFFTVEFGLLTEGQEFDIQKRNLKVYGAGLLSCFDELKFCVSRNAVVRRFEPKDAILMEPEVTKFQNGYFYSTSINEALNKIKYANLQKKNL</sequence>
<keyword evidence="5 7" id="KW-0408">Iron</keyword>
<dbReference type="OrthoDB" id="983542at2759"/>
<feature type="domain" description="Biopterin-dependent aromatic amino acid hydroxylase family profile" evidence="8">
    <location>
        <begin position="97"/>
        <end position="325"/>
    </location>
</feature>
<dbReference type="OMA" id="HEVFGHC"/>
<dbReference type="GO" id="GO:0005506">
    <property type="term" value="F:iron ion binding"/>
    <property type="evidence" value="ECO:0007669"/>
    <property type="project" value="InterPro"/>
</dbReference>
<reference evidence="9 10" key="2">
    <citation type="submission" date="2018-11" db="EMBL/GenBank/DDBJ databases">
        <authorList>
            <consortium name="Pathogen Informatics"/>
        </authorList>
    </citation>
    <scope>NUCLEOTIDE SEQUENCE [LARGE SCALE GENOMIC DNA]</scope>
</reference>
<dbReference type="PRINTS" id="PR00372">
    <property type="entry name" value="FYWHYDRXLASE"/>
</dbReference>
<evidence type="ECO:0000256" key="2">
    <source>
        <dbReference type="ARBA" id="ARBA00009712"/>
    </source>
</evidence>
<evidence type="ECO:0000256" key="7">
    <source>
        <dbReference type="PIRSR" id="PIRSR601273-2"/>
    </source>
</evidence>
<keyword evidence="10" id="KW-1185">Reference proteome</keyword>
<dbReference type="InterPro" id="IPR019774">
    <property type="entry name" value="Aromatic-AA_hydroxylase_C"/>
</dbReference>
<dbReference type="Pfam" id="PF00351">
    <property type="entry name" value="Biopterin_H"/>
    <property type="match status" value="1"/>
</dbReference>
<dbReference type="PANTHER" id="PTHR11473">
    <property type="entry name" value="AROMATIC AMINO ACID HYDROXYLASE"/>
    <property type="match status" value="1"/>
</dbReference>
<keyword evidence="3 7" id="KW-0479">Metal-binding</keyword>
<gene>
    <name evidence="9" type="ORF">TCLT_LOCUS821</name>
</gene>
<evidence type="ECO:0000256" key="5">
    <source>
        <dbReference type="ARBA" id="ARBA00023004"/>
    </source>
</evidence>
<dbReference type="PROSITE" id="PS51410">
    <property type="entry name" value="BH4_AAA_HYDROXYL_2"/>
    <property type="match status" value="1"/>
</dbReference>
<evidence type="ECO:0000256" key="6">
    <source>
        <dbReference type="ARBA" id="ARBA00023033"/>
    </source>
</evidence>
<comment type="similarity">
    <text evidence="2">Belongs to the biopterin-dependent aromatic amino acid hydroxylase family.</text>
</comment>
<dbReference type="WBParaSite" id="TCLT_0000082001-mRNA-1">
    <property type="protein sequence ID" value="TCLT_0000082001-mRNA-1"/>
    <property type="gene ID" value="TCLT_0000082001"/>
</dbReference>
<evidence type="ECO:0000256" key="3">
    <source>
        <dbReference type="ARBA" id="ARBA00022723"/>
    </source>
</evidence>
<evidence type="ECO:0000256" key="1">
    <source>
        <dbReference type="ARBA" id="ARBA00001954"/>
    </source>
</evidence>
<keyword evidence="6" id="KW-0503">Monooxygenase</keyword>
<feature type="binding site" evidence="7">
    <location>
        <position position="239"/>
    </location>
    <ligand>
        <name>Fe cation</name>
        <dbReference type="ChEBI" id="CHEBI:24875"/>
    </ligand>
</feature>
<dbReference type="InterPro" id="IPR036951">
    <property type="entry name" value="ArAA_hydroxylase_sf"/>
</dbReference>
<accession>A0A0N5CL43</accession>
<comment type="cofactor">
    <cofactor evidence="1 7">
        <name>Fe(2+)</name>
        <dbReference type="ChEBI" id="CHEBI:29033"/>
    </cofactor>
</comment>
<dbReference type="PANTHER" id="PTHR11473:SF16">
    <property type="entry name" value="TRYPTOPHAN 5-HYDROXYLASE 2"/>
    <property type="match status" value="1"/>
</dbReference>
<evidence type="ECO:0000313" key="10">
    <source>
        <dbReference type="Proteomes" id="UP000276776"/>
    </source>
</evidence>
<feature type="binding site" evidence="7">
    <location>
        <position position="194"/>
    </location>
    <ligand>
        <name>Fe cation</name>
        <dbReference type="ChEBI" id="CHEBI:24875"/>
    </ligand>
</feature>
<dbReference type="GO" id="GO:0009072">
    <property type="term" value="P:aromatic amino acid metabolic process"/>
    <property type="evidence" value="ECO:0007669"/>
    <property type="project" value="InterPro"/>
</dbReference>
<dbReference type="Gene3D" id="1.10.800.10">
    <property type="entry name" value="Aromatic amino acid hydroxylase"/>
    <property type="match status" value="1"/>
</dbReference>
<dbReference type="InterPro" id="IPR018301">
    <property type="entry name" value="ArAA_hydroxylase_Fe/CU_BS"/>
</dbReference>